<comment type="caution">
    <text evidence="1">The sequence shown here is derived from an EMBL/GenBank/DDBJ whole genome shotgun (WGS) entry which is preliminary data.</text>
</comment>
<dbReference type="AlphaFoldDB" id="A0AAD9G9J0"/>
<evidence type="ECO:0000313" key="1">
    <source>
        <dbReference type="EMBL" id="KAK1934361.1"/>
    </source>
</evidence>
<protein>
    <submittedName>
        <fullName evidence="1">Secreted antigen 3</fullName>
    </submittedName>
</protein>
<gene>
    <name evidence="1" type="ORF">X943_002162</name>
</gene>
<keyword evidence="2" id="KW-1185">Reference proteome</keyword>
<organism evidence="1 2">
    <name type="scientific">Babesia divergens</name>
    <dbReference type="NCBI Taxonomy" id="32595"/>
    <lineage>
        <taxon>Eukaryota</taxon>
        <taxon>Sar</taxon>
        <taxon>Alveolata</taxon>
        <taxon>Apicomplexa</taxon>
        <taxon>Aconoidasida</taxon>
        <taxon>Piroplasmida</taxon>
        <taxon>Babesiidae</taxon>
        <taxon>Babesia</taxon>
    </lineage>
</organism>
<reference evidence="1" key="1">
    <citation type="journal article" date="2014" name="Nucleic Acids Res.">
        <title>The evolutionary dynamics of variant antigen genes in Babesia reveal a history of genomic innovation underlying host-parasite interaction.</title>
        <authorList>
            <person name="Jackson A.P."/>
            <person name="Otto T.D."/>
            <person name="Darby A."/>
            <person name="Ramaprasad A."/>
            <person name="Xia D."/>
            <person name="Echaide I.E."/>
            <person name="Farber M."/>
            <person name="Gahlot S."/>
            <person name="Gamble J."/>
            <person name="Gupta D."/>
            <person name="Gupta Y."/>
            <person name="Jackson L."/>
            <person name="Malandrin L."/>
            <person name="Malas T.B."/>
            <person name="Moussa E."/>
            <person name="Nair M."/>
            <person name="Reid A.J."/>
            <person name="Sanders M."/>
            <person name="Sharma J."/>
            <person name="Tracey A."/>
            <person name="Quail M.A."/>
            <person name="Weir W."/>
            <person name="Wastling J.M."/>
            <person name="Hall N."/>
            <person name="Willadsen P."/>
            <person name="Lingelbach K."/>
            <person name="Shiels B."/>
            <person name="Tait A."/>
            <person name="Berriman M."/>
            <person name="Allred D.R."/>
            <person name="Pain A."/>
        </authorList>
    </citation>
    <scope>NUCLEOTIDE SEQUENCE</scope>
    <source>
        <strain evidence="1">1802A</strain>
    </source>
</reference>
<evidence type="ECO:0000313" key="2">
    <source>
        <dbReference type="Proteomes" id="UP001195914"/>
    </source>
</evidence>
<accession>A0AAD9G9J0</accession>
<proteinExistence type="predicted"/>
<sequence length="447" mass="48900">MAKQEEELSQDDCNKQKKFTMPKFGSLKDILEELYKLQESDFKRTVFGHLKDGLTTYCGETYLNAFYGVQGGGNSSGSIQAVTYAGYDTCRQLVKTPPGDGRSVNIHAKHDDCIQKYAEALKKCLPKAFSALYYLYFMCSTDCKSMHGGHWSSYKVNESGRSGQNLYKWLIGDSGSDFIDRGFSQEDLHKSNNGSMLVEQLKSAVSLTLGQYEGALQKVLCGLMFSCPWDDSLLGHACLFLHKFCSEVETDSGNAFRGEFEEKYSGKKYDELKELCRTLKSQLDSLVNGTQGGLSAVCHGNTDLFKDLWDDGKFDKYCDWLKRNVYRIIQSLKNMPMESSQWSSDHLMSGSSAGPFKYGFVFKASWKASTSGSKLQTDISKLTGSDSGSLNELKKALEPSSSSALTTAAGAAGGLFGLGGAGAGAAYATNAFGLKDIISGLISGFLK</sequence>
<dbReference type="EMBL" id="JAHBMH010000063">
    <property type="protein sequence ID" value="KAK1934361.1"/>
    <property type="molecule type" value="Genomic_DNA"/>
</dbReference>
<dbReference type="Proteomes" id="UP001195914">
    <property type="component" value="Unassembled WGS sequence"/>
</dbReference>
<name>A0AAD9G9J0_BABDI</name>
<reference evidence="1" key="2">
    <citation type="submission" date="2021-05" db="EMBL/GenBank/DDBJ databases">
        <authorList>
            <person name="Pain A."/>
        </authorList>
    </citation>
    <scope>NUCLEOTIDE SEQUENCE</scope>
    <source>
        <strain evidence="1">1802A</strain>
    </source>
</reference>